<accession>A0ABY7EBS9</accession>
<keyword evidence="3" id="KW-1185">Reference proteome</keyword>
<gene>
    <name evidence="2" type="ORF">MAR_021761</name>
</gene>
<proteinExistence type="predicted"/>
<evidence type="ECO:0000313" key="3">
    <source>
        <dbReference type="Proteomes" id="UP001164746"/>
    </source>
</evidence>
<feature type="transmembrane region" description="Helical" evidence="1">
    <location>
        <begin position="103"/>
        <end position="122"/>
    </location>
</feature>
<keyword evidence="1" id="KW-0472">Membrane</keyword>
<feature type="transmembrane region" description="Helical" evidence="1">
    <location>
        <begin position="65"/>
        <end position="83"/>
    </location>
</feature>
<dbReference type="EMBL" id="CP111016">
    <property type="protein sequence ID" value="WAR06392.1"/>
    <property type="molecule type" value="Genomic_DNA"/>
</dbReference>
<evidence type="ECO:0000256" key="1">
    <source>
        <dbReference type="SAM" id="Phobius"/>
    </source>
</evidence>
<name>A0ABY7EBS9_MYAAR</name>
<evidence type="ECO:0000313" key="2">
    <source>
        <dbReference type="EMBL" id="WAR06392.1"/>
    </source>
</evidence>
<protein>
    <submittedName>
        <fullName evidence="2">Uncharacterized protein</fullName>
    </submittedName>
</protein>
<reference evidence="2" key="1">
    <citation type="submission" date="2022-11" db="EMBL/GenBank/DDBJ databases">
        <title>Centuries of genome instability and evolution in soft-shell clam transmissible cancer (bioRxiv).</title>
        <authorList>
            <person name="Hart S.F.M."/>
            <person name="Yonemitsu M.A."/>
            <person name="Giersch R.M."/>
            <person name="Beal B.F."/>
            <person name="Arriagada G."/>
            <person name="Davis B.W."/>
            <person name="Ostrander E.A."/>
            <person name="Goff S.P."/>
            <person name="Metzger M.J."/>
        </authorList>
    </citation>
    <scope>NUCLEOTIDE SEQUENCE</scope>
    <source>
        <strain evidence="2">MELC-2E11</strain>
        <tissue evidence="2">Siphon/mantle</tissue>
    </source>
</reference>
<dbReference type="Proteomes" id="UP001164746">
    <property type="component" value="Chromosome 5"/>
</dbReference>
<keyword evidence="1" id="KW-1133">Transmembrane helix</keyword>
<sequence>MQSKLQRRRHLNGIMIVSQNSHEDPHHVLACILHCVIFALPSMYKVRHKLVHGRKFKKDLKHEMYVLYLISAVLLIVEASGIFGPCPIYDFLTTNENDKVLSIVKICIAECSVCMATAYHIFKILCDDSPTWYRDDKCKTCFSECIQHVGWVLVKFGIRWVMRDIRLA</sequence>
<keyword evidence="1" id="KW-0812">Transmembrane</keyword>
<organism evidence="2 3">
    <name type="scientific">Mya arenaria</name>
    <name type="common">Soft-shell clam</name>
    <dbReference type="NCBI Taxonomy" id="6604"/>
    <lineage>
        <taxon>Eukaryota</taxon>
        <taxon>Metazoa</taxon>
        <taxon>Spiralia</taxon>
        <taxon>Lophotrochozoa</taxon>
        <taxon>Mollusca</taxon>
        <taxon>Bivalvia</taxon>
        <taxon>Autobranchia</taxon>
        <taxon>Heteroconchia</taxon>
        <taxon>Euheterodonta</taxon>
        <taxon>Imparidentia</taxon>
        <taxon>Neoheterodontei</taxon>
        <taxon>Myida</taxon>
        <taxon>Myoidea</taxon>
        <taxon>Myidae</taxon>
        <taxon>Mya</taxon>
    </lineage>
</organism>